<gene>
    <name evidence="1" type="ORF">F5147DRAFT_780809</name>
</gene>
<comment type="caution">
    <text evidence="1">The sequence shown here is derived from an EMBL/GenBank/DDBJ whole genome shotgun (WGS) entry which is preliminary data.</text>
</comment>
<proteinExistence type="predicted"/>
<dbReference type="RefSeq" id="XP_041285722.1">
    <property type="nucleotide sequence ID" value="XM_041442516.1"/>
</dbReference>
<dbReference type="EMBL" id="JABBWM010000116">
    <property type="protein sequence ID" value="KAG2088929.1"/>
    <property type="molecule type" value="Genomic_DNA"/>
</dbReference>
<sequence length="185" mass="21088">MMAYPNKFPTQYHAQSVQNAFLLAILPPLQATYHSLRVSSRMRVHSPPLTQHTVFSRDTDTSIPGADTDIAQPMPPAVQFAEQSPITKIPKPHGEVSHINRGGYNLQEKLGWSPLEYEEIRNFVTHLANEYLKVNKTWRRQAQCSLTVVYTEAKKRYPILGDYQGDWAVGDMLRIYLKNSSSRST</sequence>
<reference evidence="1" key="1">
    <citation type="journal article" date="2020" name="New Phytol.">
        <title>Comparative genomics reveals dynamic genome evolution in host specialist ectomycorrhizal fungi.</title>
        <authorList>
            <person name="Lofgren L.A."/>
            <person name="Nguyen N.H."/>
            <person name="Vilgalys R."/>
            <person name="Ruytinx J."/>
            <person name="Liao H.L."/>
            <person name="Branco S."/>
            <person name="Kuo A."/>
            <person name="LaButti K."/>
            <person name="Lipzen A."/>
            <person name="Andreopoulos W."/>
            <person name="Pangilinan J."/>
            <person name="Riley R."/>
            <person name="Hundley H."/>
            <person name="Na H."/>
            <person name="Barry K."/>
            <person name="Grigoriev I.V."/>
            <person name="Stajich J.E."/>
            <person name="Kennedy P.G."/>
        </authorList>
    </citation>
    <scope>NUCLEOTIDE SEQUENCE</scope>
    <source>
        <strain evidence="1">FC423</strain>
    </source>
</reference>
<accession>A0A9P7ETA1</accession>
<dbReference type="GeneID" id="64704775"/>
<name>A0A9P7ETA1_9AGAM</name>
<protein>
    <submittedName>
        <fullName evidence="1">Uncharacterized protein</fullName>
    </submittedName>
</protein>
<evidence type="ECO:0000313" key="2">
    <source>
        <dbReference type="Proteomes" id="UP000823399"/>
    </source>
</evidence>
<evidence type="ECO:0000313" key="1">
    <source>
        <dbReference type="EMBL" id="KAG2088929.1"/>
    </source>
</evidence>
<dbReference type="OrthoDB" id="2686745at2759"/>
<keyword evidence="2" id="KW-1185">Reference proteome</keyword>
<organism evidence="1 2">
    <name type="scientific">Suillus discolor</name>
    <dbReference type="NCBI Taxonomy" id="1912936"/>
    <lineage>
        <taxon>Eukaryota</taxon>
        <taxon>Fungi</taxon>
        <taxon>Dikarya</taxon>
        <taxon>Basidiomycota</taxon>
        <taxon>Agaricomycotina</taxon>
        <taxon>Agaricomycetes</taxon>
        <taxon>Agaricomycetidae</taxon>
        <taxon>Boletales</taxon>
        <taxon>Suillineae</taxon>
        <taxon>Suillaceae</taxon>
        <taxon>Suillus</taxon>
    </lineage>
</organism>
<dbReference type="Proteomes" id="UP000823399">
    <property type="component" value="Unassembled WGS sequence"/>
</dbReference>
<dbReference type="AlphaFoldDB" id="A0A9P7ETA1"/>